<organism evidence="2 3">
    <name type="scientific">Luteolibacter luteus</name>
    <dbReference type="NCBI Taxonomy" id="2728835"/>
    <lineage>
        <taxon>Bacteria</taxon>
        <taxon>Pseudomonadati</taxon>
        <taxon>Verrucomicrobiota</taxon>
        <taxon>Verrucomicrobiia</taxon>
        <taxon>Verrucomicrobiales</taxon>
        <taxon>Verrucomicrobiaceae</taxon>
        <taxon>Luteolibacter</taxon>
    </lineage>
</organism>
<keyword evidence="1" id="KW-0472">Membrane</keyword>
<evidence type="ECO:0000313" key="3">
    <source>
        <dbReference type="Proteomes" id="UP000501812"/>
    </source>
</evidence>
<dbReference type="InterPro" id="IPR021215">
    <property type="entry name" value="DUF2752"/>
</dbReference>
<dbReference type="EMBL" id="CP051774">
    <property type="protein sequence ID" value="QJE98444.1"/>
    <property type="molecule type" value="Genomic_DNA"/>
</dbReference>
<protein>
    <submittedName>
        <fullName evidence="2">DUF2752 domain-containing protein</fullName>
    </submittedName>
</protein>
<gene>
    <name evidence="2" type="ORF">HHL09_22540</name>
</gene>
<dbReference type="Proteomes" id="UP000501812">
    <property type="component" value="Chromosome"/>
</dbReference>
<reference evidence="2 3" key="1">
    <citation type="submission" date="2020-04" db="EMBL/GenBank/DDBJ databases">
        <title>Luteolibacter sp. G-1-1-1 isolated from soil.</title>
        <authorList>
            <person name="Dahal R.H."/>
        </authorList>
    </citation>
    <scope>NUCLEOTIDE SEQUENCE [LARGE SCALE GENOMIC DNA]</scope>
    <source>
        <strain evidence="2 3">G-1-1-1</strain>
    </source>
</reference>
<keyword evidence="3" id="KW-1185">Reference proteome</keyword>
<feature type="transmembrane region" description="Helical" evidence="1">
    <location>
        <begin position="101"/>
        <end position="120"/>
    </location>
</feature>
<proteinExistence type="predicted"/>
<feature type="transmembrane region" description="Helical" evidence="1">
    <location>
        <begin position="67"/>
        <end position="89"/>
    </location>
</feature>
<dbReference type="Pfam" id="PF10825">
    <property type="entry name" value="DUF2752"/>
    <property type="match status" value="1"/>
</dbReference>
<dbReference type="KEGG" id="luo:HHL09_22540"/>
<keyword evidence="1" id="KW-1133">Transmembrane helix</keyword>
<evidence type="ECO:0000313" key="2">
    <source>
        <dbReference type="EMBL" id="QJE98444.1"/>
    </source>
</evidence>
<dbReference type="AlphaFoldDB" id="A0A858RPK2"/>
<dbReference type="RefSeq" id="WP_169456930.1">
    <property type="nucleotide sequence ID" value="NZ_CP051774.1"/>
</dbReference>
<name>A0A858RPK2_9BACT</name>
<accession>A0A858RPK2</accession>
<sequence>MRRIRRPWTWLAVAGALGFLGLRFLWTGWSTASPSCVIRRFTGLQCPGCGGTRCAVRLLDGDIAGAIAMNPLVVLLAALGTIWIGYGVFREWKGEPRPLPLLPSWVAWSLAIVVIGFGVVRNLPWWPFTLLVPH</sequence>
<keyword evidence="1" id="KW-0812">Transmembrane</keyword>
<feature type="transmembrane region" description="Helical" evidence="1">
    <location>
        <begin position="7"/>
        <end position="26"/>
    </location>
</feature>
<evidence type="ECO:0000256" key="1">
    <source>
        <dbReference type="SAM" id="Phobius"/>
    </source>
</evidence>